<evidence type="ECO:0000313" key="2">
    <source>
        <dbReference type="EMBL" id="EKX46116.1"/>
    </source>
</evidence>
<dbReference type="KEGG" id="gtt:GUITHDRAFT_138583"/>
<accession>L1JC67</accession>
<dbReference type="EMBL" id="JH992996">
    <property type="protein sequence ID" value="EKX46116.1"/>
    <property type="molecule type" value="Genomic_DNA"/>
</dbReference>
<protein>
    <submittedName>
        <fullName evidence="2 3">Uncharacterized protein</fullName>
    </submittedName>
</protein>
<dbReference type="EnsemblProtists" id="EKX46116">
    <property type="protein sequence ID" value="EKX46116"/>
    <property type="gene ID" value="GUITHDRAFT_138583"/>
</dbReference>
<keyword evidence="4" id="KW-1185">Reference proteome</keyword>
<reference evidence="2 4" key="1">
    <citation type="journal article" date="2012" name="Nature">
        <title>Algal genomes reveal evolutionary mosaicism and the fate of nucleomorphs.</title>
        <authorList>
            <consortium name="DOE Joint Genome Institute"/>
            <person name="Curtis B.A."/>
            <person name="Tanifuji G."/>
            <person name="Burki F."/>
            <person name="Gruber A."/>
            <person name="Irimia M."/>
            <person name="Maruyama S."/>
            <person name="Arias M.C."/>
            <person name="Ball S.G."/>
            <person name="Gile G.H."/>
            <person name="Hirakawa Y."/>
            <person name="Hopkins J.F."/>
            <person name="Kuo A."/>
            <person name="Rensing S.A."/>
            <person name="Schmutz J."/>
            <person name="Symeonidi A."/>
            <person name="Elias M."/>
            <person name="Eveleigh R.J."/>
            <person name="Herman E.K."/>
            <person name="Klute M.J."/>
            <person name="Nakayama T."/>
            <person name="Obornik M."/>
            <person name="Reyes-Prieto A."/>
            <person name="Armbrust E.V."/>
            <person name="Aves S.J."/>
            <person name="Beiko R.G."/>
            <person name="Coutinho P."/>
            <person name="Dacks J.B."/>
            <person name="Durnford D.G."/>
            <person name="Fast N.M."/>
            <person name="Green B.R."/>
            <person name="Grisdale C.J."/>
            <person name="Hempel F."/>
            <person name="Henrissat B."/>
            <person name="Hoppner M.P."/>
            <person name="Ishida K."/>
            <person name="Kim E."/>
            <person name="Koreny L."/>
            <person name="Kroth P.G."/>
            <person name="Liu Y."/>
            <person name="Malik S.B."/>
            <person name="Maier U.G."/>
            <person name="McRose D."/>
            <person name="Mock T."/>
            <person name="Neilson J.A."/>
            <person name="Onodera N.T."/>
            <person name="Poole A.M."/>
            <person name="Pritham E.J."/>
            <person name="Richards T.A."/>
            <person name="Rocap G."/>
            <person name="Roy S.W."/>
            <person name="Sarai C."/>
            <person name="Schaack S."/>
            <person name="Shirato S."/>
            <person name="Slamovits C.H."/>
            <person name="Spencer D.F."/>
            <person name="Suzuki S."/>
            <person name="Worden A.Z."/>
            <person name="Zauner S."/>
            <person name="Barry K."/>
            <person name="Bell C."/>
            <person name="Bharti A.K."/>
            <person name="Crow J.A."/>
            <person name="Grimwood J."/>
            <person name="Kramer R."/>
            <person name="Lindquist E."/>
            <person name="Lucas S."/>
            <person name="Salamov A."/>
            <person name="McFadden G.I."/>
            <person name="Lane C.E."/>
            <person name="Keeling P.J."/>
            <person name="Gray M.W."/>
            <person name="Grigoriev I.V."/>
            <person name="Archibald J.M."/>
        </authorList>
    </citation>
    <scope>NUCLEOTIDE SEQUENCE</scope>
    <source>
        <strain evidence="2 4">CCMP2712</strain>
    </source>
</reference>
<dbReference type="GeneID" id="17302711"/>
<dbReference type="RefSeq" id="XP_005833096.1">
    <property type="nucleotide sequence ID" value="XM_005833039.1"/>
</dbReference>
<evidence type="ECO:0000313" key="4">
    <source>
        <dbReference type="Proteomes" id="UP000011087"/>
    </source>
</evidence>
<dbReference type="AlphaFoldDB" id="L1JC67"/>
<name>L1JC67_GUITC</name>
<gene>
    <name evidence="2" type="ORF">GUITHDRAFT_138583</name>
</gene>
<sequence length="139" mass="16026">MTAAPRGCGRDLYIFMRPEVTQGKTLMSRSDGSGRSRAIMNRDMLIVESEKRRRQKTLSDRLSTPSPRQLRVAYERNVQSARSSLYHLRMGTPFSPGQTLQERDRHIRQRHAEWMVQSRNRSPSASVKSRSHVLSPMTV</sequence>
<evidence type="ECO:0000313" key="3">
    <source>
        <dbReference type="EnsemblProtists" id="EKX46116"/>
    </source>
</evidence>
<reference evidence="4" key="2">
    <citation type="submission" date="2012-11" db="EMBL/GenBank/DDBJ databases">
        <authorList>
            <person name="Kuo A."/>
            <person name="Curtis B.A."/>
            <person name="Tanifuji G."/>
            <person name="Burki F."/>
            <person name="Gruber A."/>
            <person name="Irimia M."/>
            <person name="Maruyama S."/>
            <person name="Arias M.C."/>
            <person name="Ball S.G."/>
            <person name="Gile G.H."/>
            <person name="Hirakawa Y."/>
            <person name="Hopkins J.F."/>
            <person name="Rensing S.A."/>
            <person name="Schmutz J."/>
            <person name="Symeonidi A."/>
            <person name="Elias M."/>
            <person name="Eveleigh R.J."/>
            <person name="Herman E.K."/>
            <person name="Klute M.J."/>
            <person name="Nakayama T."/>
            <person name="Obornik M."/>
            <person name="Reyes-Prieto A."/>
            <person name="Armbrust E.V."/>
            <person name="Aves S.J."/>
            <person name="Beiko R.G."/>
            <person name="Coutinho P."/>
            <person name="Dacks J.B."/>
            <person name="Durnford D.G."/>
            <person name="Fast N.M."/>
            <person name="Green B.R."/>
            <person name="Grisdale C."/>
            <person name="Hempe F."/>
            <person name="Henrissat B."/>
            <person name="Hoppner M.P."/>
            <person name="Ishida K.-I."/>
            <person name="Kim E."/>
            <person name="Koreny L."/>
            <person name="Kroth P.G."/>
            <person name="Liu Y."/>
            <person name="Malik S.-B."/>
            <person name="Maier U.G."/>
            <person name="McRose D."/>
            <person name="Mock T."/>
            <person name="Neilson J.A."/>
            <person name="Onodera N.T."/>
            <person name="Poole A.M."/>
            <person name="Pritham E.J."/>
            <person name="Richards T.A."/>
            <person name="Rocap G."/>
            <person name="Roy S.W."/>
            <person name="Sarai C."/>
            <person name="Schaack S."/>
            <person name="Shirato S."/>
            <person name="Slamovits C.H."/>
            <person name="Spencer D.F."/>
            <person name="Suzuki S."/>
            <person name="Worden A.Z."/>
            <person name="Zauner S."/>
            <person name="Barry K."/>
            <person name="Bell C."/>
            <person name="Bharti A.K."/>
            <person name="Crow J.A."/>
            <person name="Grimwood J."/>
            <person name="Kramer R."/>
            <person name="Lindquist E."/>
            <person name="Lucas S."/>
            <person name="Salamov A."/>
            <person name="McFadden G.I."/>
            <person name="Lane C.E."/>
            <person name="Keeling P.J."/>
            <person name="Gray M.W."/>
            <person name="Grigoriev I.V."/>
            <person name="Archibald J.M."/>
        </authorList>
    </citation>
    <scope>NUCLEOTIDE SEQUENCE</scope>
    <source>
        <strain evidence="4">CCMP2712</strain>
    </source>
</reference>
<dbReference type="Proteomes" id="UP000011087">
    <property type="component" value="Unassembled WGS sequence"/>
</dbReference>
<dbReference type="HOGENOM" id="CLU_1848897_0_0_1"/>
<feature type="compositionally biased region" description="Polar residues" evidence="1">
    <location>
        <begin position="117"/>
        <end position="128"/>
    </location>
</feature>
<proteinExistence type="predicted"/>
<dbReference type="PaxDb" id="55529-EKX46116"/>
<organism evidence="2">
    <name type="scientific">Guillardia theta (strain CCMP2712)</name>
    <name type="common">Cryptophyte</name>
    <dbReference type="NCBI Taxonomy" id="905079"/>
    <lineage>
        <taxon>Eukaryota</taxon>
        <taxon>Cryptophyceae</taxon>
        <taxon>Pyrenomonadales</taxon>
        <taxon>Geminigeraceae</taxon>
        <taxon>Guillardia</taxon>
    </lineage>
</organism>
<evidence type="ECO:0000256" key="1">
    <source>
        <dbReference type="SAM" id="MobiDB-lite"/>
    </source>
</evidence>
<feature type="region of interest" description="Disordered" evidence="1">
    <location>
        <begin position="117"/>
        <end position="139"/>
    </location>
</feature>
<reference evidence="3" key="3">
    <citation type="submission" date="2016-03" db="UniProtKB">
        <authorList>
            <consortium name="EnsemblProtists"/>
        </authorList>
    </citation>
    <scope>IDENTIFICATION</scope>
</reference>